<dbReference type="InterPro" id="IPR000571">
    <property type="entry name" value="Znf_CCCH"/>
</dbReference>
<keyword evidence="1" id="KW-0479">Metal-binding</keyword>
<gene>
    <name evidence="4" type="ORF">CC78DRAFT_569800</name>
</gene>
<feature type="region of interest" description="Disordered" evidence="2">
    <location>
        <begin position="227"/>
        <end position="246"/>
    </location>
</feature>
<evidence type="ECO:0000313" key="5">
    <source>
        <dbReference type="Proteomes" id="UP000800093"/>
    </source>
</evidence>
<feature type="region of interest" description="Disordered" evidence="2">
    <location>
        <begin position="70"/>
        <end position="97"/>
    </location>
</feature>
<dbReference type="PROSITE" id="PS50103">
    <property type="entry name" value="ZF_C3H1"/>
    <property type="match status" value="1"/>
</dbReference>
<dbReference type="EMBL" id="ML986641">
    <property type="protein sequence ID" value="KAF2262346.1"/>
    <property type="molecule type" value="Genomic_DNA"/>
</dbReference>
<organism evidence="4 5">
    <name type="scientific">Lojkania enalia</name>
    <dbReference type="NCBI Taxonomy" id="147567"/>
    <lineage>
        <taxon>Eukaryota</taxon>
        <taxon>Fungi</taxon>
        <taxon>Dikarya</taxon>
        <taxon>Ascomycota</taxon>
        <taxon>Pezizomycotina</taxon>
        <taxon>Dothideomycetes</taxon>
        <taxon>Pleosporomycetidae</taxon>
        <taxon>Pleosporales</taxon>
        <taxon>Pleosporales incertae sedis</taxon>
        <taxon>Lojkania</taxon>
    </lineage>
</organism>
<evidence type="ECO:0000313" key="4">
    <source>
        <dbReference type="EMBL" id="KAF2262346.1"/>
    </source>
</evidence>
<reference evidence="5" key="1">
    <citation type="journal article" date="2020" name="Stud. Mycol.">
        <title>101 Dothideomycetes genomes: A test case for predicting lifestyles and emergence of pathogens.</title>
        <authorList>
            <person name="Haridas S."/>
            <person name="Albert R."/>
            <person name="Binder M."/>
            <person name="Bloem J."/>
            <person name="LaButti K."/>
            <person name="Salamov A."/>
            <person name="Andreopoulos B."/>
            <person name="Baker S."/>
            <person name="Barry K."/>
            <person name="Bills G."/>
            <person name="Bluhm B."/>
            <person name="Cannon C."/>
            <person name="Castanera R."/>
            <person name="Culley D."/>
            <person name="Daum C."/>
            <person name="Ezra D."/>
            <person name="Gonzalez J."/>
            <person name="Henrissat B."/>
            <person name="Kuo A."/>
            <person name="Liang C."/>
            <person name="Lipzen A."/>
            <person name="Lutzoni F."/>
            <person name="Magnuson J."/>
            <person name="Mondo S."/>
            <person name="Nolan M."/>
            <person name="Ohm R."/>
            <person name="Pangilinan J."/>
            <person name="Park H.-J."/>
            <person name="Ramirez L."/>
            <person name="Alfaro M."/>
            <person name="Sun H."/>
            <person name="Tritt A."/>
            <person name="Yoshinaga Y."/>
            <person name="Zwiers L.-H."/>
            <person name="Turgeon B."/>
            <person name="Goodwin S."/>
            <person name="Spatafora J."/>
            <person name="Crous P."/>
            <person name="Grigoriev I."/>
        </authorList>
    </citation>
    <scope>NUCLEOTIDE SEQUENCE [LARGE SCALE GENOMIC DNA]</scope>
    <source>
        <strain evidence="5">CBS 304.66</strain>
    </source>
</reference>
<keyword evidence="1" id="KW-0863">Zinc-finger</keyword>
<accession>A0A9P4N7L1</accession>
<dbReference type="OrthoDB" id="3800918at2759"/>
<evidence type="ECO:0000256" key="2">
    <source>
        <dbReference type="SAM" id="MobiDB-lite"/>
    </source>
</evidence>
<dbReference type="GO" id="GO:0008270">
    <property type="term" value="F:zinc ion binding"/>
    <property type="evidence" value="ECO:0007669"/>
    <property type="project" value="UniProtKB-KW"/>
</dbReference>
<protein>
    <recommendedName>
        <fullName evidence="3">C3H1-type domain-containing protein</fullName>
    </recommendedName>
</protein>
<feature type="zinc finger region" description="C3H1-type" evidence="1">
    <location>
        <begin position="99"/>
        <end position="127"/>
    </location>
</feature>
<feature type="compositionally biased region" description="Basic residues" evidence="2">
    <location>
        <begin position="439"/>
        <end position="450"/>
    </location>
</feature>
<evidence type="ECO:0000259" key="3">
    <source>
        <dbReference type="PROSITE" id="PS50103"/>
    </source>
</evidence>
<dbReference type="Proteomes" id="UP000800093">
    <property type="component" value="Unassembled WGS sequence"/>
</dbReference>
<keyword evidence="5" id="KW-1185">Reference proteome</keyword>
<dbReference type="AlphaFoldDB" id="A0A9P4N7L1"/>
<feature type="compositionally biased region" description="Basic and acidic residues" evidence="2">
    <location>
        <begin position="451"/>
        <end position="467"/>
    </location>
</feature>
<comment type="caution">
    <text evidence="4">The sequence shown here is derived from an EMBL/GenBank/DDBJ whole genome shotgun (WGS) entry which is preliminary data.</text>
</comment>
<proteinExistence type="predicted"/>
<feature type="region of interest" description="Disordered" evidence="2">
    <location>
        <begin position="439"/>
        <end position="467"/>
    </location>
</feature>
<feature type="region of interest" description="Disordered" evidence="2">
    <location>
        <begin position="27"/>
        <end position="58"/>
    </location>
</feature>
<feature type="domain" description="C3H1-type" evidence="3">
    <location>
        <begin position="99"/>
        <end position="127"/>
    </location>
</feature>
<sequence>MDSLILRLFDINGGVCGCPEFWGLPSNSPSTSQHQKPTSHTTGQGSLQRSLVPHTDSPASSLERHLLSLSSIIPPPSPHPRSSPASSNDLRSPSPTPCGPPRKTCFYWYHGWDCKKGDMCDYAHKLHITWQIPVPNGLVHKRPCYLSLCPLRQGFKELRNGTRGIGSGRKARANLYRVRDAELHEASEKLDPDDVERFVMGRDMLLDSGSDGSGDCETGLIYLDENGSANWPRTSERKKSPPPSPLNEVVATISHPGTRKHHSTDPRALETKKACFYWYHQGICRPSPGKSCPCQHPFSTPAKKVNWPYSIKSHDCRCPLALCPARLAAEKRDMEHQKSVNGGGVATRDTISSVESTLGNKSARPHNITSSVPLPKRPKLSTTLSRHRHERTPMSILTDQKAARFKYQKFVIKNWQARNGVVCSKHEAEAVEEGIKQRRRAMMKQGRKKRQQEARKKLSEQQYESRC</sequence>
<evidence type="ECO:0000256" key="1">
    <source>
        <dbReference type="PROSITE-ProRule" id="PRU00723"/>
    </source>
</evidence>
<name>A0A9P4N7L1_9PLEO</name>
<feature type="region of interest" description="Disordered" evidence="2">
    <location>
        <begin position="356"/>
        <end position="388"/>
    </location>
</feature>
<keyword evidence="1" id="KW-0862">Zinc</keyword>
<feature type="compositionally biased region" description="Polar residues" evidence="2">
    <location>
        <begin position="27"/>
        <end position="49"/>
    </location>
</feature>